<evidence type="ECO:0000256" key="1">
    <source>
        <dbReference type="ARBA" id="ARBA00004123"/>
    </source>
</evidence>
<dbReference type="Pfam" id="PF09739">
    <property type="entry name" value="MCM_bind"/>
    <property type="match status" value="1"/>
</dbReference>
<keyword evidence="2" id="KW-0539">Nucleus</keyword>
<evidence type="ECO:0000313" key="4">
    <source>
        <dbReference type="Proteomes" id="UP000266723"/>
    </source>
</evidence>
<dbReference type="EMBL" id="QGKV02000759">
    <property type="protein sequence ID" value="KAF3562587.1"/>
    <property type="molecule type" value="Genomic_DNA"/>
</dbReference>
<dbReference type="PANTHER" id="PTHR13489">
    <property type="entry name" value="MINI-CHROMOSOME MAINTENANCE COMPLEX-BINDING PROTEIN"/>
    <property type="match status" value="1"/>
</dbReference>
<comment type="subcellular location">
    <subcellularLocation>
        <location evidence="1">Nucleus</location>
    </subcellularLocation>
</comment>
<proteinExistence type="predicted"/>
<name>A0ABQ7CRC4_BRACR</name>
<sequence>MNHQTLEDKHYTVHTIYIGEEEEGSRLHKKELLPDSILFLPLIPSVITQKNDLSVYLEPGRGDRLSSFLKQYIRKLLKVPILDSSSIKWVPNTLVRFRGMIQDMLGNEFYAGAYKVCVLYVMVSSTKDVLNFGSRKKTNGLNVLCGALEPFSGSHWPKTGRNVQGE</sequence>
<organism evidence="3 4">
    <name type="scientific">Brassica cretica</name>
    <name type="common">Mustard</name>
    <dbReference type="NCBI Taxonomy" id="69181"/>
    <lineage>
        <taxon>Eukaryota</taxon>
        <taxon>Viridiplantae</taxon>
        <taxon>Streptophyta</taxon>
        <taxon>Embryophyta</taxon>
        <taxon>Tracheophyta</taxon>
        <taxon>Spermatophyta</taxon>
        <taxon>Magnoliopsida</taxon>
        <taxon>eudicotyledons</taxon>
        <taxon>Gunneridae</taxon>
        <taxon>Pentapetalae</taxon>
        <taxon>rosids</taxon>
        <taxon>malvids</taxon>
        <taxon>Brassicales</taxon>
        <taxon>Brassicaceae</taxon>
        <taxon>Brassiceae</taxon>
        <taxon>Brassica</taxon>
    </lineage>
</organism>
<comment type="caution">
    <text evidence="3">The sequence shown here is derived from an EMBL/GenBank/DDBJ whole genome shotgun (WGS) entry which is preliminary data.</text>
</comment>
<evidence type="ECO:0000313" key="3">
    <source>
        <dbReference type="EMBL" id="KAF3562587.1"/>
    </source>
</evidence>
<dbReference type="InterPro" id="IPR019140">
    <property type="entry name" value="MCM_complex-bd"/>
</dbReference>
<reference evidence="3 4" key="1">
    <citation type="journal article" date="2020" name="BMC Genomics">
        <title>Intraspecific diversification of the crop wild relative Brassica cretica Lam. using demographic model selection.</title>
        <authorList>
            <person name="Kioukis A."/>
            <person name="Michalopoulou V.A."/>
            <person name="Briers L."/>
            <person name="Pirintsos S."/>
            <person name="Studholme D.J."/>
            <person name="Pavlidis P."/>
            <person name="Sarris P.F."/>
        </authorList>
    </citation>
    <scope>NUCLEOTIDE SEQUENCE [LARGE SCALE GENOMIC DNA]</scope>
    <source>
        <strain evidence="4">cv. PFS-1207/04</strain>
    </source>
</reference>
<keyword evidence="4" id="KW-1185">Reference proteome</keyword>
<gene>
    <name evidence="3" type="ORF">DY000_02018950</name>
</gene>
<evidence type="ECO:0000256" key="2">
    <source>
        <dbReference type="ARBA" id="ARBA00023242"/>
    </source>
</evidence>
<accession>A0ABQ7CRC4</accession>
<dbReference type="PANTHER" id="PTHR13489:SF0">
    <property type="entry name" value="MINI-CHROMOSOME MAINTENANCE COMPLEX-BINDING PROTEIN"/>
    <property type="match status" value="1"/>
</dbReference>
<protein>
    <submittedName>
        <fullName evidence="3">Uncharacterized protein</fullName>
    </submittedName>
</protein>
<dbReference type="Proteomes" id="UP000266723">
    <property type="component" value="Unassembled WGS sequence"/>
</dbReference>